<dbReference type="Gramene" id="OB07G12050.1">
    <property type="protein sequence ID" value="OB07G12050.1"/>
    <property type="gene ID" value="OB07G12050"/>
</dbReference>
<evidence type="ECO:0000313" key="5">
    <source>
        <dbReference type="Proteomes" id="UP000006038"/>
    </source>
</evidence>
<reference evidence="4" key="1">
    <citation type="journal article" date="2013" name="Nat. Commun.">
        <title>Whole-genome sequencing of Oryza brachyantha reveals mechanisms underlying Oryza genome evolution.</title>
        <authorList>
            <person name="Chen J."/>
            <person name="Huang Q."/>
            <person name="Gao D."/>
            <person name="Wang J."/>
            <person name="Lang Y."/>
            <person name="Liu T."/>
            <person name="Li B."/>
            <person name="Bai Z."/>
            <person name="Luis Goicoechea J."/>
            <person name="Liang C."/>
            <person name="Chen C."/>
            <person name="Zhang W."/>
            <person name="Sun S."/>
            <person name="Liao Y."/>
            <person name="Zhang X."/>
            <person name="Yang L."/>
            <person name="Song C."/>
            <person name="Wang M."/>
            <person name="Shi J."/>
            <person name="Liu G."/>
            <person name="Liu J."/>
            <person name="Zhou H."/>
            <person name="Zhou W."/>
            <person name="Yu Q."/>
            <person name="An N."/>
            <person name="Chen Y."/>
            <person name="Cai Q."/>
            <person name="Wang B."/>
            <person name="Liu B."/>
            <person name="Min J."/>
            <person name="Huang Y."/>
            <person name="Wu H."/>
            <person name="Li Z."/>
            <person name="Zhang Y."/>
            <person name="Yin Y."/>
            <person name="Song W."/>
            <person name="Jiang J."/>
            <person name="Jackson S.A."/>
            <person name="Wing R.A."/>
            <person name="Wang J."/>
            <person name="Chen M."/>
        </authorList>
    </citation>
    <scope>NUCLEOTIDE SEQUENCE [LARGE SCALE GENOMIC DNA]</scope>
    <source>
        <strain evidence="4">cv. IRGC 101232</strain>
    </source>
</reference>
<dbReference type="PROSITE" id="PS50103">
    <property type="entry name" value="ZF_C3H1"/>
    <property type="match status" value="4"/>
</dbReference>
<evidence type="ECO:0000256" key="1">
    <source>
        <dbReference type="PROSITE-ProRule" id="PRU00723"/>
    </source>
</evidence>
<feature type="compositionally biased region" description="Low complexity" evidence="2">
    <location>
        <begin position="206"/>
        <end position="221"/>
    </location>
</feature>
<evidence type="ECO:0000259" key="3">
    <source>
        <dbReference type="PROSITE" id="PS50103"/>
    </source>
</evidence>
<dbReference type="GO" id="GO:0003729">
    <property type="term" value="F:mRNA binding"/>
    <property type="evidence" value="ECO:0007669"/>
    <property type="project" value="InterPro"/>
</dbReference>
<feature type="domain" description="C3H1-type" evidence="3">
    <location>
        <begin position="397"/>
        <end position="430"/>
    </location>
</feature>
<feature type="compositionally biased region" description="Polar residues" evidence="2">
    <location>
        <begin position="550"/>
        <end position="560"/>
    </location>
</feature>
<dbReference type="GO" id="GO:0008270">
    <property type="term" value="F:zinc ion binding"/>
    <property type="evidence" value="ECO:0007669"/>
    <property type="project" value="UniProtKB-KW"/>
</dbReference>
<dbReference type="HOGENOM" id="CLU_350717_0_0_1"/>
<feature type="zinc finger region" description="C3H1-type" evidence="1">
    <location>
        <begin position="689"/>
        <end position="718"/>
    </location>
</feature>
<sequence length="803" mass="84991">MADPNRPPRPPSSAAGHDTGFVPSVHDPIYTGSLPPHPHPGIIGGHRARAAKPTGADHMRVLFPPSSTPSHASIDTQTASAIDGLAYCHRNILSSLGGSGTTTTRSALATGGFTGPVDQVPARDQGESSGGHVADQEGRSDVGVPGPGGHLQADAKPFAPTVSGRRDLRDKARRTELAPGDGPVHPFVEPEYALAFGSPPGGEQATTAPSAPSSSTGLTGLVPYHAPIPSTSDDQEWHWNWLNEQISEARASNWQTSTSAASASAPVGSVSLAGNGCSWSRGRRSPTPGSEPETGLDRRQPMDTSNGGATPTGHGLTQAQMVDSSSAGTNPDDVSRRPDTIGSQRGATDTTGARFDGNDFPPLSDHSINRADPSASPSSSTADTAPAMGESRTTLGERKTKLCLYEFFFYPRSGISCAHGSRCKYAHNLRELRAVTPPIHDILYKATLCPTHMAGAFCAAFTNCPMAHGEEELRVNRAYLPRSSSFQLTVCAMASFFPRIPDDVHVPLPPAEEPSSSPTYLKDLTTPPHTDKPASSSNNGLPPSLRPDTIDSQRGATDTTGARFDDNDFPPLSDATTSSSSRAGPSSSSSSSSTADTAPAMRDRRTTLCNGLTQAQMVDSSSASTKPDDVSRRPDTIGSQRGATDANEARFDDNDFPPLSDHTTSSISRADPSSSSSSSTADTAPAMGERRTTVRPFWQEENKTCTKGSACKNAHGGEELRVVPRAEGWRPRGPCKMFANGWCRFGANCCGVFVLRMKRLPSDPCNKFANGWYRLIRREPTAGMTIMATRTKLLGEEIVHEQV</sequence>
<dbReference type="PANTHER" id="PTHR12547">
    <property type="entry name" value="CCCH ZINC FINGER/TIS11-RELATED"/>
    <property type="match status" value="1"/>
</dbReference>
<name>J3MIH3_ORYBR</name>
<keyword evidence="1" id="KW-0863">Zinc-finger</keyword>
<feature type="compositionally biased region" description="Polar residues" evidence="2">
    <location>
        <begin position="341"/>
        <end position="351"/>
    </location>
</feature>
<feature type="compositionally biased region" description="Basic and acidic residues" evidence="2">
    <location>
        <begin position="688"/>
        <end position="699"/>
    </location>
</feature>
<proteinExistence type="predicted"/>
<feature type="compositionally biased region" description="Polar residues" evidence="2">
    <location>
        <begin position="612"/>
        <end position="625"/>
    </location>
</feature>
<feature type="domain" description="C3H1-type" evidence="3">
    <location>
        <begin position="689"/>
        <end position="718"/>
    </location>
</feature>
<feature type="compositionally biased region" description="Basic and acidic residues" evidence="2">
    <location>
        <begin position="626"/>
        <end position="635"/>
    </location>
</feature>
<feature type="compositionally biased region" description="Polar residues" evidence="2">
    <location>
        <begin position="302"/>
        <end position="329"/>
    </location>
</feature>
<feature type="region of interest" description="Disordered" evidence="2">
    <location>
        <begin position="275"/>
        <end position="393"/>
    </location>
</feature>
<dbReference type="InterPro" id="IPR000571">
    <property type="entry name" value="Znf_CCCH"/>
</dbReference>
<feature type="compositionally biased region" description="Low complexity" evidence="2">
    <location>
        <begin position="371"/>
        <end position="387"/>
    </location>
</feature>
<feature type="zinc finger region" description="C3H1-type" evidence="1">
    <location>
        <begin position="397"/>
        <end position="430"/>
    </location>
</feature>
<feature type="compositionally biased region" description="Pro residues" evidence="2">
    <location>
        <begin position="1"/>
        <end position="11"/>
    </location>
</feature>
<dbReference type="Proteomes" id="UP000006038">
    <property type="component" value="Chromosome 7"/>
</dbReference>
<feature type="compositionally biased region" description="Low complexity" evidence="2">
    <location>
        <begin position="663"/>
        <end position="686"/>
    </location>
</feature>
<feature type="domain" description="C3H1-type" evidence="3">
    <location>
        <begin position="443"/>
        <end position="471"/>
    </location>
</feature>
<evidence type="ECO:0000313" key="4">
    <source>
        <dbReference type="EnsemblPlants" id="OB07G12050.1"/>
    </source>
</evidence>
<reference evidence="4" key="2">
    <citation type="submission" date="2013-04" db="UniProtKB">
        <authorList>
            <consortium name="EnsemblPlants"/>
        </authorList>
    </citation>
    <scope>IDENTIFICATION</scope>
</reference>
<evidence type="ECO:0000256" key="2">
    <source>
        <dbReference type="SAM" id="MobiDB-lite"/>
    </source>
</evidence>
<keyword evidence="1" id="KW-0862">Zinc</keyword>
<organism evidence="4">
    <name type="scientific">Oryza brachyantha</name>
    <name type="common">malo sina</name>
    <dbReference type="NCBI Taxonomy" id="4533"/>
    <lineage>
        <taxon>Eukaryota</taxon>
        <taxon>Viridiplantae</taxon>
        <taxon>Streptophyta</taxon>
        <taxon>Embryophyta</taxon>
        <taxon>Tracheophyta</taxon>
        <taxon>Spermatophyta</taxon>
        <taxon>Magnoliopsida</taxon>
        <taxon>Liliopsida</taxon>
        <taxon>Poales</taxon>
        <taxon>Poaceae</taxon>
        <taxon>BOP clade</taxon>
        <taxon>Oryzoideae</taxon>
        <taxon>Oryzeae</taxon>
        <taxon>Oryzinae</taxon>
        <taxon>Oryza</taxon>
    </lineage>
</organism>
<dbReference type="Gene3D" id="3.30.1370.210">
    <property type="match status" value="1"/>
</dbReference>
<keyword evidence="5" id="KW-1185">Reference proteome</keyword>
<dbReference type="SMART" id="SM00356">
    <property type="entry name" value="ZnF_C3H1"/>
    <property type="match status" value="4"/>
</dbReference>
<dbReference type="AlphaFoldDB" id="J3MIH3"/>
<dbReference type="EnsemblPlants" id="OB07G12050.1">
    <property type="protein sequence ID" value="OB07G12050.1"/>
    <property type="gene ID" value="OB07G12050"/>
</dbReference>
<feature type="compositionally biased region" description="Basic and acidic residues" evidence="2">
    <location>
        <begin position="164"/>
        <end position="176"/>
    </location>
</feature>
<keyword evidence="1" id="KW-0479">Metal-binding</keyword>
<feature type="region of interest" description="Disordered" evidence="2">
    <location>
        <begin position="612"/>
        <end position="699"/>
    </location>
</feature>
<feature type="zinc finger region" description="C3H1-type" evidence="1">
    <location>
        <begin position="443"/>
        <end position="471"/>
    </location>
</feature>
<accession>J3MIH3</accession>
<protein>
    <recommendedName>
        <fullName evidence="3">C3H1-type domain-containing protein</fullName>
    </recommendedName>
</protein>
<feature type="domain" description="C3H1-type" evidence="3">
    <location>
        <begin position="729"/>
        <end position="749"/>
    </location>
</feature>
<dbReference type="InterPro" id="IPR045877">
    <property type="entry name" value="ZFP36-like"/>
</dbReference>
<feature type="region of interest" description="Disordered" evidence="2">
    <location>
        <begin position="507"/>
        <end position="600"/>
    </location>
</feature>
<feature type="region of interest" description="Disordered" evidence="2">
    <location>
        <begin position="107"/>
        <end position="231"/>
    </location>
</feature>
<dbReference type="STRING" id="4533.J3MIH3"/>
<feature type="compositionally biased region" description="Low complexity" evidence="2">
    <location>
        <begin position="575"/>
        <end position="598"/>
    </location>
</feature>
<feature type="region of interest" description="Disordered" evidence="2">
    <location>
        <begin position="1"/>
        <end position="53"/>
    </location>
</feature>
<feature type="zinc finger region" description="C3H1-type" evidence="1">
    <location>
        <begin position="729"/>
        <end position="749"/>
    </location>
</feature>